<gene>
    <name evidence="2" type="ORF">K402DRAFT_403957</name>
</gene>
<reference evidence="2" key="1">
    <citation type="journal article" date="2020" name="Stud. Mycol.">
        <title>101 Dothideomycetes genomes: a test case for predicting lifestyles and emergence of pathogens.</title>
        <authorList>
            <person name="Haridas S."/>
            <person name="Albert R."/>
            <person name="Binder M."/>
            <person name="Bloem J."/>
            <person name="Labutti K."/>
            <person name="Salamov A."/>
            <person name="Andreopoulos B."/>
            <person name="Baker S."/>
            <person name="Barry K."/>
            <person name="Bills G."/>
            <person name="Bluhm B."/>
            <person name="Cannon C."/>
            <person name="Castanera R."/>
            <person name="Culley D."/>
            <person name="Daum C."/>
            <person name="Ezra D."/>
            <person name="Gonzalez J."/>
            <person name="Henrissat B."/>
            <person name="Kuo A."/>
            <person name="Liang C."/>
            <person name="Lipzen A."/>
            <person name="Lutzoni F."/>
            <person name="Magnuson J."/>
            <person name="Mondo S."/>
            <person name="Nolan M."/>
            <person name="Ohm R."/>
            <person name="Pangilinan J."/>
            <person name="Park H.-J."/>
            <person name="Ramirez L."/>
            <person name="Alfaro M."/>
            <person name="Sun H."/>
            <person name="Tritt A."/>
            <person name="Yoshinaga Y."/>
            <person name="Zwiers L.-H."/>
            <person name="Turgeon B."/>
            <person name="Goodwin S."/>
            <person name="Spatafora J."/>
            <person name="Crous P."/>
            <person name="Grigoriev I."/>
        </authorList>
    </citation>
    <scope>NUCLEOTIDE SEQUENCE</scope>
    <source>
        <strain evidence="2">CBS 113979</strain>
    </source>
</reference>
<dbReference type="PANTHER" id="PTHR33112:SF12">
    <property type="entry name" value="HETEROKARYON INCOMPATIBILITY DOMAIN-CONTAINING PROTEIN"/>
    <property type="match status" value="1"/>
</dbReference>
<keyword evidence="3" id="KW-1185">Reference proteome</keyword>
<dbReference type="Proteomes" id="UP000800041">
    <property type="component" value="Unassembled WGS sequence"/>
</dbReference>
<dbReference type="InterPro" id="IPR010730">
    <property type="entry name" value="HET"/>
</dbReference>
<evidence type="ECO:0000313" key="3">
    <source>
        <dbReference type="Proteomes" id="UP000800041"/>
    </source>
</evidence>
<organism evidence="2 3">
    <name type="scientific">Aulographum hederae CBS 113979</name>
    <dbReference type="NCBI Taxonomy" id="1176131"/>
    <lineage>
        <taxon>Eukaryota</taxon>
        <taxon>Fungi</taxon>
        <taxon>Dikarya</taxon>
        <taxon>Ascomycota</taxon>
        <taxon>Pezizomycotina</taxon>
        <taxon>Dothideomycetes</taxon>
        <taxon>Pleosporomycetidae</taxon>
        <taxon>Aulographales</taxon>
        <taxon>Aulographaceae</taxon>
    </lineage>
</organism>
<dbReference type="OrthoDB" id="2958217at2759"/>
<dbReference type="PANTHER" id="PTHR33112">
    <property type="entry name" value="DOMAIN PROTEIN, PUTATIVE-RELATED"/>
    <property type="match status" value="1"/>
</dbReference>
<dbReference type="AlphaFoldDB" id="A0A6G1H1G1"/>
<protein>
    <submittedName>
        <fullName evidence="2">HET-domain-containing protein</fullName>
    </submittedName>
</protein>
<sequence>MSSGSIDLEFEKKATRDGHIVNIVDATTKERKHRSLVRKDAVLSVDGSSCSYCSRIVRYMQGYEERPDVISWGETIETSPSCWFCRSLKEGLQLVFSECHKNLPPAENDFQTSFGMSSYSSGALFVDFIGSQMFCKDGWFTLDQAPQPFHSPPQTCLDPSTIQNWMRVCENTHGLSCTHCFTEPPLSPILIDVKNAKLVQASSEARYIALSYVWGGVTTFQTTKENYSDLQEDGALIATFRQLPAVIKDAISLVKALGERFLWVDSLCVVQNDPTIKHDQIRQMDRVYNRAILTIISLNGNNAQCRLPGIAPGTRPLRDWYKSSQNGQTLRFQGGALDDLLGGTPYETRSWTYQERLLSRRCLFLSSHRMYFSCGEAIYNDFDDSKDSLENSVSGFRRMAIVGFTTWEEYYKVYAELINEYVGRDLSFPSDTLNAFQGIMNIFSKASGTRFLSGLPSAFIDVGLLWLPFSAICHLRNRIPASDLQFPSWCWSGWSCPVDMACERRRSHINHGYPFSSDVFRSEIGGLSPLMVEEAGILLEVQRDPDISKYVEPVEGLEKRSRAMFPTKPVVGPCILHFFAFTLPTTAFESDYVYFSPPPIFLKQRSGHSTRQIGQFLHLWDDSSMDDLEFVLLSRITRVDHMRDFSLDPYHPKPWSVKNVMLIRWKDDGSWAERIALAQLDSEVWDSLGPVPKYIRLG</sequence>
<evidence type="ECO:0000313" key="2">
    <source>
        <dbReference type="EMBL" id="KAF1987041.1"/>
    </source>
</evidence>
<dbReference type="EMBL" id="ML977154">
    <property type="protein sequence ID" value="KAF1987041.1"/>
    <property type="molecule type" value="Genomic_DNA"/>
</dbReference>
<proteinExistence type="predicted"/>
<dbReference type="Pfam" id="PF06985">
    <property type="entry name" value="HET"/>
    <property type="match status" value="1"/>
</dbReference>
<name>A0A6G1H1G1_9PEZI</name>
<evidence type="ECO:0000259" key="1">
    <source>
        <dbReference type="Pfam" id="PF06985"/>
    </source>
</evidence>
<feature type="domain" description="Heterokaryon incompatibility" evidence="1">
    <location>
        <begin position="207"/>
        <end position="355"/>
    </location>
</feature>
<accession>A0A6G1H1G1</accession>